<gene>
    <name evidence="1" type="ORF">IAA97_07525</name>
</gene>
<proteinExistence type="predicted"/>
<protein>
    <submittedName>
        <fullName evidence="1">Type II toxin-antitoxin system RelE/ParE family toxin</fullName>
    </submittedName>
</protein>
<accession>A0A9D9DZE5</accession>
<dbReference type="Proteomes" id="UP000823615">
    <property type="component" value="Unassembled WGS sequence"/>
</dbReference>
<evidence type="ECO:0000313" key="1">
    <source>
        <dbReference type="EMBL" id="MBO8436809.1"/>
    </source>
</evidence>
<dbReference type="InterPro" id="IPR009241">
    <property type="entry name" value="HigB-like"/>
</dbReference>
<dbReference type="Pfam" id="PF05973">
    <property type="entry name" value="Gp49"/>
    <property type="match status" value="1"/>
</dbReference>
<dbReference type="EMBL" id="JADIMT010000089">
    <property type="protein sequence ID" value="MBO8436809.1"/>
    <property type="molecule type" value="Genomic_DNA"/>
</dbReference>
<dbReference type="AlphaFoldDB" id="A0A9D9DZE5"/>
<reference evidence="1" key="2">
    <citation type="journal article" date="2021" name="PeerJ">
        <title>Extensive microbial diversity within the chicken gut microbiome revealed by metagenomics and culture.</title>
        <authorList>
            <person name="Gilroy R."/>
            <person name="Ravi A."/>
            <person name="Getino M."/>
            <person name="Pursley I."/>
            <person name="Horton D.L."/>
            <person name="Alikhan N.F."/>
            <person name="Baker D."/>
            <person name="Gharbi K."/>
            <person name="Hall N."/>
            <person name="Watson M."/>
            <person name="Adriaenssens E.M."/>
            <person name="Foster-Nyarko E."/>
            <person name="Jarju S."/>
            <person name="Secka A."/>
            <person name="Antonio M."/>
            <person name="Oren A."/>
            <person name="Chaudhuri R.R."/>
            <person name="La Ragione R."/>
            <person name="Hildebrand F."/>
            <person name="Pallen M.J."/>
        </authorList>
    </citation>
    <scope>NUCLEOTIDE SEQUENCE</scope>
    <source>
        <strain evidence="1">7293</strain>
    </source>
</reference>
<reference evidence="1" key="1">
    <citation type="submission" date="2020-10" db="EMBL/GenBank/DDBJ databases">
        <authorList>
            <person name="Gilroy R."/>
        </authorList>
    </citation>
    <scope>NUCLEOTIDE SEQUENCE</scope>
    <source>
        <strain evidence="1">7293</strain>
    </source>
</reference>
<evidence type="ECO:0000313" key="2">
    <source>
        <dbReference type="Proteomes" id="UP000823615"/>
    </source>
</evidence>
<comment type="caution">
    <text evidence="1">The sequence shown here is derived from an EMBL/GenBank/DDBJ whole genome shotgun (WGS) entry which is preliminary data.</text>
</comment>
<organism evidence="1 2">
    <name type="scientific">Candidatus Ornithospirochaeta stercoripullorum</name>
    <dbReference type="NCBI Taxonomy" id="2840899"/>
    <lineage>
        <taxon>Bacteria</taxon>
        <taxon>Pseudomonadati</taxon>
        <taxon>Spirochaetota</taxon>
        <taxon>Spirochaetia</taxon>
        <taxon>Spirochaetales</taxon>
        <taxon>Spirochaetaceae</taxon>
        <taxon>Spirochaetaceae incertae sedis</taxon>
        <taxon>Candidatus Ornithospirochaeta</taxon>
    </lineage>
</organism>
<name>A0A9D9DZE5_9SPIO</name>
<sequence length="121" mass="14395">MPYRIVYYKDRKGKQPVKDFIDDLASSSSKDARINLNKVSHYIKYLAEVGLEGGEPYMKHLRGEIWELRPLRNRILFAALVDNRFVLLHVFMKKTQKTPQKEIEKAERELKDFKERIGNER</sequence>